<evidence type="ECO:0000313" key="2">
    <source>
        <dbReference type="Proteomes" id="UP001228113"/>
    </source>
</evidence>
<proteinExistence type="predicted"/>
<name>A0AA48GPY6_9BACT</name>
<sequence length="87" mass="9312">MPAIELVVCMGSACFSRGNVRVLELIQTHLRERGLADAVKVKGTLCQDRCRQGPNLTLQGECFCGLGPDEVIDLVEERVAALQAAAG</sequence>
<dbReference type="InterPro" id="IPR036249">
    <property type="entry name" value="Thioredoxin-like_sf"/>
</dbReference>
<organism evidence="1 2">
    <name type="scientific">Mesoterricola sediminis</name>
    <dbReference type="NCBI Taxonomy" id="2927980"/>
    <lineage>
        <taxon>Bacteria</taxon>
        <taxon>Pseudomonadati</taxon>
        <taxon>Acidobacteriota</taxon>
        <taxon>Holophagae</taxon>
        <taxon>Holophagales</taxon>
        <taxon>Holophagaceae</taxon>
        <taxon>Mesoterricola</taxon>
    </lineage>
</organism>
<gene>
    <name evidence="1" type="ORF">METESE_03900</name>
</gene>
<dbReference type="Gene3D" id="3.40.30.10">
    <property type="entry name" value="Glutaredoxin"/>
    <property type="match status" value="1"/>
</dbReference>
<reference evidence="1" key="1">
    <citation type="journal article" date="2023" name="Int. J. Syst. Evol. Microbiol.">
        <title>Mesoterricola silvestris gen. nov., sp. nov., Mesoterricola sediminis sp. nov., Geothrix oryzae sp. nov., Geothrix edaphica sp. nov., Geothrix rubra sp. nov., and Geothrix limicola sp. nov., six novel members of Acidobacteriota isolated from soils.</title>
        <authorList>
            <person name="Itoh H."/>
            <person name="Sugisawa Y."/>
            <person name="Mise K."/>
            <person name="Xu Z."/>
            <person name="Kuniyasu M."/>
            <person name="Ushijima N."/>
            <person name="Kawano K."/>
            <person name="Kobayashi E."/>
            <person name="Shiratori Y."/>
            <person name="Masuda Y."/>
            <person name="Senoo K."/>
        </authorList>
    </citation>
    <scope>NUCLEOTIDE SEQUENCE</scope>
    <source>
        <strain evidence="1">W786</strain>
    </source>
</reference>
<protein>
    <recommendedName>
        <fullName evidence="3">(2Fe-2S) ferredoxin domain-containing protein</fullName>
    </recommendedName>
</protein>
<keyword evidence="2" id="KW-1185">Reference proteome</keyword>
<dbReference type="RefSeq" id="WP_243330787.1">
    <property type="nucleotide sequence ID" value="NZ_AP027081.1"/>
</dbReference>
<dbReference type="CDD" id="cd02980">
    <property type="entry name" value="TRX_Fd_family"/>
    <property type="match status" value="1"/>
</dbReference>
<dbReference type="AlphaFoldDB" id="A0AA48GPY6"/>
<evidence type="ECO:0008006" key="3">
    <source>
        <dbReference type="Google" id="ProtNLM"/>
    </source>
</evidence>
<dbReference type="SUPFAM" id="SSF52833">
    <property type="entry name" value="Thioredoxin-like"/>
    <property type="match status" value="1"/>
</dbReference>
<accession>A0AA48GPY6</accession>
<dbReference type="KEGG" id="msea:METESE_03900"/>
<evidence type="ECO:0000313" key="1">
    <source>
        <dbReference type="EMBL" id="BDU75432.1"/>
    </source>
</evidence>
<dbReference type="EMBL" id="AP027081">
    <property type="protein sequence ID" value="BDU75432.1"/>
    <property type="molecule type" value="Genomic_DNA"/>
</dbReference>
<dbReference type="Proteomes" id="UP001228113">
    <property type="component" value="Chromosome"/>
</dbReference>